<organism evidence="1 2">
    <name type="scientific">Mycoplasmopsis agassizii</name>
    <dbReference type="NCBI Taxonomy" id="33922"/>
    <lineage>
        <taxon>Bacteria</taxon>
        <taxon>Bacillati</taxon>
        <taxon>Mycoplasmatota</taxon>
        <taxon>Mycoplasmoidales</taxon>
        <taxon>Metamycoplasmataceae</taxon>
        <taxon>Mycoplasmopsis</taxon>
    </lineage>
</organism>
<keyword evidence="2" id="KW-1185">Reference proteome</keyword>
<dbReference type="EMBL" id="NQMN01000002">
    <property type="protein sequence ID" value="PAF54840.1"/>
    <property type="molecule type" value="Genomic_DNA"/>
</dbReference>
<accession>A0ABX4H4M1</accession>
<dbReference type="Proteomes" id="UP000217033">
    <property type="component" value="Unassembled WGS sequence"/>
</dbReference>
<gene>
    <name evidence="1" type="ORF">CJF60_03845</name>
</gene>
<protein>
    <recommendedName>
        <fullName evidence="3">Lon protease</fullName>
    </recommendedName>
</protein>
<dbReference type="NCBIfam" id="NF045891">
    <property type="entry name" value="ICE_Mbov_0400"/>
    <property type="match status" value="1"/>
</dbReference>
<evidence type="ECO:0000313" key="2">
    <source>
        <dbReference type="Proteomes" id="UP000217033"/>
    </source>
</evidence>
<comment type="caution">
    <text evidence="1">The sequence shown here is derived from an EMBL/GenBank/DDBJ whole genome shotgun (WGS) entry which is preliminary data.</text>
</comment>
<reference evidence="1" key="1">
    <citation type="submission" date="2017-08" db="EMBL/GenBank/DDBJ databases">
        <authorList>
            <person name="Alvarez-Ponce D."/>
            <person name="Weitzman C.L."/>
            <person name="Tillett R.L."/>
            <person name="Sandmeier F.C."/>
            <person name="Tracy C.R."/>
        </authorList>
    </citation>
    <scope>NUCLEOTIDE SEQUENCE [LARGE SCALE GENOMIC DNA]</scope>
    <source>
        <strain evidence="1">PS6</strain>
    </source>
</reference>
<evidence type="ECO:0008006" key="3">
    <source>
        <dbReference type="Google" id="ProtNLM"/>
    </source>
</evidence>
<name>A0ABX4H4M1_9BACT</name>
<evidence type="ECO:0000313" key="1">
    <source>
        <dbReference type="EMBL" id="PAF54840.1"/>
    </source>
</evidence>
<proteinExistence type="predicted"/>
<sequence length="267" mass="31840">MLFFYFLIYNFIMIKNELKTFTPYMLKDPTFFKNLFNLPVSDVHPIIVFKDEINYFFMTLSTFKEKHEMQIKSFGKIKIKGQGAQYHLTRDSILHSDVIYKVDKKLLNKNVFGENKKMVKILKDIEIQKILKDMTHRLTQDPPRIALAVLDVDQYNRTHSKFIYSDKKTFEQYRNAAEKDRNYNPETERIINDLSDYKQISDELVINPVLEKVEIEEEIKLLKNVLYDELKLSIERKRSIIVKDEEIEKLKEEVKLVRSLTMGGPKR</sequence>